<dbReference type="RefSeq" id="WP_202337644.1">
    <property type="nucleotide sequence ID" value="NZ_CP068439.1"/>
</dbReference>
<feature type="active site" description="Charge relay system" evidence="6">
    <location>
        <position position="273"/>
    </location>
</feature>
<evidence type="ECO:0000259" key="8">
    <source>
        <dbReference type="Pfam" id="PF00082"/>
    </source>
</evidence>
<dbReference type="PRINTS" id="PR00723">
    <property type="entry name" value="SUBTILISIN"/>
</dbReference>
<dbReference type="SUPFAM" id="SSF49785">
    <property type="entry name" value="Galactose-binding domain-like"/>
    <property type="match status" value="1"/>
</dbReference>
<evidence type="ECO:0000313" key="10">
    <source>
        <dbReference type="EMBL" id="QQX77754.1"/>
    </source>
</evidence>
<feature type="chain" id="PRO_5046286657" evidence="7">
    <location>
        <begin position="27"/>
        <end position="1200"/>
    </location>
</feature>
<dbReference type="Gene3D" id="2.60.120.380">
    <property type="match status" value="1"/>
</dbReference>
<organism evidence="10 11">
    <name type="scientific">Aequorivita iocasae</name>
    <dbReference type="NCBI Taxonomy" id="2803865"/>
    <lineage>
        <taxon>Bacteria</taxon>
        <taxon>Pseudomonadati</taxon>
        <taxon>Bacteroidota</taxon>
        <taxon>Flavobacteriia</taxon>
        <taxon>Flavobacteriales</taxon>
        <taxon>Flavobacteriaceae</taxon>
        <taxon>Aequorivita</taxon>
    </lineage>
</organism>
<feature type="signal peptide" evidence="7">
    <location>
        <begin position="1"/>
        <end position="26"/>
    </location>
</feature>
<feature type="active site" description="Charge relay system" evidence="6">
    <location>
        <position position="443"/>
    </location>
</feature>
<feature type="domain" description="Peptidase S8/S53" evidence="8">
    <location>
        <begin position="243"/>
        <end position="497"/>
    </location>
</feature>
<gene>
    <name evidence="10" type="ORF">JK629_05690</name>
</gene>
<dbReference type="InterPro" id="IPR050131">
    <property type="entry name" value="Peptidase_S8_subtilisin-like"/>
</dbReference>
<keyword evidence="5 6" id="KW-0720">Serine protease</keyword>
<dbReference type="PROSITE" id="PS00138">
    <property type="entry name" value="SUBTILASE_SER"/>
    <property type="match status" value="1"/>
</dbReference>
<evidence type="ECO:0000256" key="5">
    <source>
        <dbReference type="ARBA" id="ARBA00022825"/>
    </source>
</evidence>
<dbReference type="EMBL" id="CP068439">
    <property type="protein sequence ID" value="QQX77754.1"/>
    <property type="molecule type" value="Genomic_DNA"/>
</dbReference>
<protein>
    <submittedName>
        <fullName evidence="10">S8 family serine peptidase</fullName>
    </submittedName>
</protein>
<sequence length="1200" mass="129868">MKKTTFPTLRSICFLAIVLIFSSTFGQNPNNIKFQDETYAMPENINTFQWSSMPESAELQNGYIGWVQFYETPSQAVQDLFKQNKMELLEYIPHQTYLFYFPKNTSVSFLRNKGVRSIVPVYGNSKLSRDLKNPPFDSWAMDGNNILVTLQFHKYVSADYVIQQLAEKQIAVKQTYKGSNNIDLSIPNNCLEDLSNLPFVKWVELIVAPSVPDDTRGRSLHRSSNLDTQTSAGRNYTGLNIGVLCRDDGIVGPHIDFQGRIDNSMASGTGQSHGDGVSGIMAGAGNLNPSNRGMAAGSLLYVSNYEPSFLDSPTVTLINSGDVVITNSSYSNGCNAGYTTITQTVDTQAQTLPNLQHTFSAGNSNGNNCGYGAGNQWGNITGGHKQGKNVIATANVFFDGSLVNSSSRGPAHDGRIKPDIAANGQNQISTNENNTYQSFGGTSGASPGIAGVAAQLYQAYSEANSNVLPPAALIKATLLNTANEAGNIGPDFKFGWGIVNGLRAAKLIEDERYLSSSISQGVSNNHIINVPSGTKQVRFMVYWSDAPATPGANPALVNDLDLVVTGPSSNNYLPWILDETPDPITLNNPATNGPDHLNNMEQVLINNPASGNYTININGFNVPMGPQEYFVVYEIIEDNVTVTYPNAGESFVPGETESIHWDAVPANTTSNFVLEYSTDNGSSWNPIATVSNTTTNYGWNVPNSVTGDALIRVSNGASQDISDENFSIAPLVTNVQVTQVCPDEATFSWNAVTGAESYDLYLLGEKYMEVVGTSSTTTITVPIANETDPLWAAAVAKNATNGWESRRTIATFYPGGLLNCSLTNDVSIQNNNEPSDFNLICNPDPAIVSAIIMNSGVAPQSNFEVSYQLDSNPAVTETYAGTLNSGQQVTFDFVEPLGISSSGTYTLTVSVDLSGDENPNNDTDSLTFFAATEATPLDFEEPFDVNGMPPPGWNILNPDTEDTWVERDNITGSDGSQTVTAYIDNFSYNAAGEEDIIATEYFDLVSANSAQLDFDLAKAQYSAGFSDAFRVDISTDCGATFTQIYYKDGLDLSTLPGYETGNWTPNSASDWRTETIDLAAYLGEYIQLRFVNINGYGNSTFIDNINVRGVLSVAQADLNNIRMYPNPATSEVFINFNNVLLNNVSITLFNSLGQRLSYISEAEMAGKTQTVLNVSGFTSGIYFVKIKAGNNTTTKKLIVK</sequence>
<name>A0ABX7DX48_9FLAO</name>
<keyword evidence="2 6" id="KW-0645">Protease</keyword>
<dbReference type="InterPro" id="IPR023828">
    <property type="entry name" value="Peptidase_S8_Ser-AS"/>
</dbReference>
<feature type="active site" description="Charge relay system" evidence="6">
    <location>
        <position position="247"/>
    </location>
</feature>
<dbReference type="InterPro" id="IPR036852">
    <property type="entry name" value="Peptidase_S8/S53_dom_sf"/>
</dbReference>
<proteinExistence type="inferred from homology"/>
<evidence type="ECO:0000256" key="2">
    <source>
        <dbReference type="ARBA" id="ARBA00022670"/>
    </source>
</evidence>
<evidence type="ECO:0000256" key="6">
    <source>
        <dbReference type="PROSITE-ProRule" id="PRU01240"/>
    </source>
</evidence>
<dbReference type="Pfam" id="PF00082">
    <property type="entry name" value="Peptidase_S8"/>
    <property type="match status" value="1"/>
</dbReference>
<dbReference type="SUPFAM" id="SSF52743">
    <property type="entry name" value="Subtilisin-like"/>
    <property type="match status" value="1"/>
</dbReference>
<dbReference type="Gene3D" id="3.40.50.200">
    <property type="entry name" value="Peptidase S8/S53 domain"/>
    <property type="match status" value="1"/>
</dbReference>
<dbReference type="CDD" id="cd04842">
    <property type="entry name" value="Peptidases_S8_Kp43_protease"/>
    <property type="match status" value="1"/>
</dbReference>
<dbReference type="InterPro" id="IPR026444">
    <property type="entry name" value="Secre_tail"/>
</dbReference>
<dbReference type="InterPro" id="IPR000209">
    <property type="entry name" value="Peptidase_S8/S53_dom"/>
</dbReference>
<dbReference type="PANTHER" id="PTHR43806:SF11">
    <property type="entry name" value="CEREVISIN-RELATED"/>
    <property type="match status" value="1"/>
</dbReference>
<dbReference type="Gene3D" id="2.60.120.260">
    <property type="entry name" value="Galactose-binding domain-like"/>
    <property type="match status" value="1"/>
</dbReference>
<dbReference type="InterPro" id="IPR015500">
    <property type="entry name" value="Peptidase_S8_subtilisin-rel"/>
</dbReference>
<keyword evidence="11" id="KW-1185">Reference proteome</keyword>
<dbReference type="InterPro" id="IPR008979">
    <property type="entry name" value="Galactose-bd-like_sf"/>
</dbReference>
<evidence type="ECO:0000259" key="9">
    <source>
        <dbReference type="Pfam" id="PF18962"/>
    </source>
</evidence>
<evidence type="ECO:0000256" key="1">
    <source>
        <dbReference type="ARBA" id="ARBA00011073"/>
    </source>
</evidence>
<dbReference type="PANTHER" id="PTHR43806">
    <property type="entry name" value="PEPTIDASE S8"/>
    <property type="match status" value="1"/>
</dbReference>
<evidence type="ECO:0000256" key="4">
    <source>
        <dbReference type="ARBA" id="ARBA00022801"/>
    </source>
</evidence>
<keyword evidence="4 6" id="KW-0378">Hydrolase</keyword>
<reference evidence="10 11" key="1">
    <citation type="submission" date="2021-01" db="EMBL/GenBank/DDBJ databases">
        <title>Aequorivita sp. strain KX20305, a bacterium isolated from the sediment collected at a cold seep field in South China Sea.</title>
        <authorList>
            <person name="Zhang H."/>
            <person name="Li C."/>
        </authorList>
    </citation>
    <scope>NUCLEOTIDE SEQUENCE [LARGE SCALE GENOMIC DNA]</scope>
    <source>
        <strain evidence="10 11">KX20305</strain>
    </source>
</reference>
<dbReference type="PROSITE" id="PS51892">
    <property type="entry name" value="SUBTILASE"/>
    <property type="match status" value="1"/>
</dbReference>
<dbReference type="Pfam" id="PF18962">
    <property type="entry name" value="Por_Secre_tail"/>
    <property type="match status" value="1"/>
</dbReference>
<dbReference type="NCBIfam" id="TIGR04183">
    <property type="entry name" value="Por_Secre_tail"/>
    <property type="match status" value="1"/>
</dbReference>
<evidence type="ECO:0000256" key="3">
    <source>
        <dbReference type="ARBA" id="ARBA00022729"/>
    </source>
</evidence>
<dbReference type="Proteomes" id="UP000629420">
    <property type="component" value="Chromosome"/>
</dbReference>
<dbReference type="InterPro" id="IPR034058">
    <property type="entry name" value="TagA/B/C/D_pept_dom"/>
</dbReference>
<feature type="domain" description="Secretion system C-terminal sorting" evidence="9">
    <location>
        <begin position="1123"/>
        <end position="1199"/>
    </location>
</feature>
<evidence type="ECO:0000256" key="7">
    <source>
        <dbReference type="SAM" id="SignalP"/>
    </source>
</evidence>
<comment type="similarity">
    <text evidence="1 6">Belongs to the peptidase S8 family.</text>
</comment>
<evidence type="ECO:0000313" key="11">
    <source>
        <dbReference type="Proteomes" id="UP000629420"/>
    </source>
</evidence>
<keyword evidence="3 7" id="KW-0732">Signal</keyword>
<accession>A0ABX7DX48</accession>